<evidence type="ECO:0000313" key="2">
    <source>
        <dbReference type="Proteomes" id="UP000239549"/>
    </source>
</evidence>
<name>A0A2L2XKR6_9FIRM</name>
<proteinExistence type="predicted"/>
<reference evidence="2" key="1">
    <citation type="submission" date="2018-02" db="EMBL/GenBank/DDBJ databases">
        <title>Genome sequence of Desulfocucumis palustris strain NAW-5.</title>
        <authorList>
            <person name="Watanabe M."/>
            <person name="Kojima H."/>
            <person name="Fukui M."/>
        </authorList>
    </citation>
    <scope>NUCLEOTIDE SEQUENCE [LARGE SCALE GENOMIC DNA]</scope>
    <source>
        <strain evidence="2">NAW-5</strain>
    </source>
</reference>
<protein>
    <submittedName>
        <fullName evidence="1">Uncharacterized protein</fullName>
    </submittedName>
</protein>
<dbReference type="Proteomes" id="UP000239549">
    <property type="component" value="Unassembled WGS sequence"/>
</dbReference>
<sequence length="39" mass="4653">MEKARPDRVIWENALCAFRKRGRTVHKISNVFNNPGERR</sequence>
<evidence type="ECO:0000313" key="1">
    <source>
        <dbReference type="EMBL" id="GBF34521.1"/>
    </source>
</evidence>
<organism evidence="1 2">
    <name type="scientific">Desulfocucumis palustris</name>
    <dbReference type="NCBI Taxonomy" id="1898651"/>
    <lineage>
        <taxon>Bacteria</taxon>
        <taxon>Bacillati</taxon>
        <taxon>Bacillota</taxon>
        <taxon>Clostridia</taxon>
        <taxon>Eubacteriales</taxon>
        <taxon>Desulfocucumaceae</taxon>
        <taxon>Desulfocucumis</taxon>
    </lineage>
</organism>
<dbReference type="AlphaFoldDB" id="A0A2L2XKR6"/>
<keyword evidence="2" id="KW-1185">Reference proteome</keyword>
<accession>A0A2L2XKR6</accession>
<gene>
    <name evidence="1" type="ORF">DCCM_3639</name>
</gene>
<comment type="caution">
    <text evidence="1">The sequence shown here is derived from an EMBL/GenBank/DDBJ whole genome shotgun (WGS) entry which is preliminary data.</text>
</comment>
<dbReference type="EMBL" id="BFAV01000141">
    <property type="protein sequence ID" value="GBF34521.1"/>
    <property type="molecule type" value="Genomic_DNA"/>
</dbReference>